<keyword evidence="2" id="KW-0812">Transmembrane</keyword>
<feature type="domain" description="RCK C-terminal" evidence="3">
    <location>
        <begin position="281"/>
        <end position="366"/>
    </location>
</feature>
<reference evidence="5" key="1">
    <citation type="journal article" date="2010" name="Stand. Genomic Sci.">
        <title>Complete genome sequence of Sulfurimonas autotrophica type strain (OK10).</title>
        <authorList>
            <person name="Sikorski J."/>
            <person name="Munk C."/>
            <person name="Lapidus A."/>
            <person name="Djao O."/>
            <person name="Lucas S."/>
            <person name="Glavina Del Rio T."/>
            <person name="Nolan M."/>
            <person name="Tice H."/>
            <person name="Han C."/>
            <person name="Cheng J."/>
            <person name="Tapia R."/>
            <person name="Goodwin L."/>
            <person name="Pitluck S."/>
            <person name="Liolios K."/>
            <person name="Ivanova N."/>
            <person name="Mavromatis K."/>
            <person name="Mikhailova N."/>
            <person name="Pati A."/>
            <person name="Sims D."/>
            <person name="Meincke L."/>
            <person name="Brettin T."/>
            <person name="Detter J."/>
            <person name="Chen A."/>
            <person name="Palaniappan K."/>
            <person name="Land M."/>
            <person name="Hauser L."/>
            <person name="Chang Y."/>
            <person name="Jeffries C."/>
            <person name="Rohde M."/>
            <person name="Lang E."/>
            <person name="Spring S."/>
            <person name="Goker M."/>
            <person name="Woyke T."/>
            <person name="Bristow J."/>
            <person name="Eisen J."/>
            <person name="Markowitz V."/>
            <person name="Hugenholtz P."/>
            <person name="Kyrpides N."/>
            <person name="Klenk H."/>
        </authorList>
    </citation>
    <scope>NUCLEOTIDE SEQUENCE [LARGE SCALE GENOMIC DNA]</scope>
    <source>
        <strain evidence="5">ATCC BAA-671 / DSM 16294 / JCM 11897 / OK10</strain>
    </source>
</reference>
<dbReference type="eggNOG" id="COG1226">
    <property type="taxonomic scope" value="Bacteria"/>
</dbReference>
<evidence type="ECO:0000256" key="1">
    <source>
        <dbReference type="ARBA" id="ARBA00004651"/>
    </source>
</evidence>
<proteinExistence type="predicted"/>
<dbReference type="InterPro" id="IPR003148">
    <property type="entry name" value="RCK_N"/>
</dbReference>
<dbReference type="InterPro" id="IPR036291">
    <property type="entry name" value="NAD(P)-bd_dom_sf"/>
</dbReference>
<feature type="transmembrane region" description="Helical" evidence="2">
    <location>
        <begin position="88"/>
        <end position="109"/>
    </location>
</feature>
<dbReference type="EMBL" id="CP002205">
    <property type="protein sequence ID" value="ADN08625.1"/>
    <property type="molecule type" value="Genomic_DNA"/>
</dbReference>
<dbReference type="AlphaFoldDB" id="E0UPN3"/>
<dbReference type="HOGENOM" id="CLU_050982_0_1_7"/>
<dbReference type="STRING" id="563040.Saut_0576"/>
<dbReference type="eggNOG" id="COG0490">
    <property type="taxonomic scope" value="Bacteria"/>
</dbReference>
<dbReference type="Pfam" id="PF02254">
    <property type="entry name" value="TrkA_N"/>
    <property type="match status" value="1"/>
</dbReference>
<sequence length="376" mass="42511">MNLLPRIRKFLNWESPPKPDPKLLPEVYPHLKAFRLPLILTVLVMLIGTSGYVLIDNFTIMDAIYQTAVTFTTVGFGEIAPISNAGRIFTINLIIAGFAVFSSAIGILVNELNKGHIVAIIKERRMLYKIARLKKHFVVCYHNDYTIEVTKQLRKNHIPFIVIDPRPEIHEWAVEYKYPHYLQAQPHAELSMLKAHLSSAKGLITLSDSIADNIALIASVRLFEKEHFLPRPYYIISSAETMSDVEKLKKLGADTVVSPTKLTAQRVSAMAARPDMENLLEEFLYKSDNPLDMQEITVPRYSWAVLKKLKETHIREIANTSVVGITRKDGKLIGMPKGDTLVTSESKLLVIGTQEGIKITKDLISKRVKPKELKFV</sequence>
<keyword evidence="2" id="KW-1133">Transmembrane helix</keyword>
<evidence type="ECO:0000313" key="4">
    <source>
        <dbReference type="EMBL" id="ADN08625.1"/>
    </source>
</evidence>
<keyword evidence="5" id="KW-1185">Reference proteome</keyword>
<gene>
    <name evidence="4" type="ordered locus">Saut_0576</name>
</gene>
<dbReference type="Gene3D" id="3.30.70.1450">
    <property type="entry name" value="Regulator of K+ conductance, C-terminal domain"/>
    <property type="match status" value="1"/>
</dbReference>
<dbReference type="InterPro" id="IPR050721">
    <property type="entry name" value="Trk_Ktr_HKT_K-transport"/>
</dbReference>
<dbReference type="PANTHER" id="PTHR43833">
    <property type="entry name" value="POTASSIUM CHANNEL PROTEIN 2-RELATED-RELATED"/>
    <property type="match status" value="1"/>
</dbReference>
<feature type="transmembrane region" description="Helical" evidence="2">
    <location>
        <begin position="36"/>
        <end position="55"/>
    </location>
</feature>
<dbReference type="SUPFAM" id="SSF81324">
    <property type="entry name" value="Voltage-gated potassium channels"/>
    <property type="match status" value="1"/>
</dbReference>
<name>E0UPN3_SULAO</name>
<dbReference type="Pfam" id="PF02080">
    <property type="entry name" value="TrkA_C"/>
    <property type="match status" value="1"/>
</dbReference>
<dbReference type="InterPro" id="IPR013099">
    <property type="entry name" value="K_chnl_dom"/>
</dbReference>
<dbReference type="Gene3D" id="1.10.287.70">
    <property type="match status" value="1"/>
</dbReference>
<organism evidence="4 5">
    <name type="scientific">Sulfurimonas autotrophica (strain ATCC BAA-671 / DSM 16294 / JCM 11897 / OK10)</name>
    <dbReference type="NCBI Taxonomy" id="563040"/>
    <lineage>
        <taxon>Bacteria</taxon>
        <taxon>Pseudomonadati</taxon>
        <taxon>Campylobacterota</taxon>
        <taxon>Epsilonproteobacteria</taxon>
        <taxon>Campylobacterales</taxon>
        <taxon>Sulfurimonadaceae</taxon>
        <taxon>Sulfurimonas</taxon>
    </lineage>
</organism>
<keyword evidence="2" id="KW-0472">Membrane</keyword>
<dbReference type="Pfam" id="PF07885">
    <property type="entry name" value="Ion_trans_2"/>
    <property type="match status" value="1"/>
</dbReference>
<dbReference type="InterPro" id="IPR036721">
    <property type="entry name" value="RCK_C_sf"/>
</dbReference>
<evidence type="ECO:0000313" key="5">
    <source>
        <dbReference type="Proteomes" id="UP000007803"/>
    </source>
</evidence>
<dbReference type="PROSITE" id="PS51202">
    <property type="entry name" value="RCK_C"/>
    <property type="match status" value="1"/>
</dbReference>
<comment type="subcellular location">
    <subcellularLocation>
        <location evidence="1">Cell membrane</location>
        <topology evidence="1">Multi-pass membrane protein</topology>
    </subcellularLocation>
</comment>
<accession>E0UPN3</accession>
<dbReference type="Gene3D" id="3.40.50.720">
    <property type="entry name" value="NAD(P)-binding Rossmann-like Domain"/>
    <property type="match status" value="1"/>
</dbReference>
<dbReference type="SUPFAM" id="SSF116726">
    <property type="entry name" value="TrkA C-terminal domain-like"/>
    <property type="match status" value="1"/>
</dbReference>
<dbReference type="Proteomes" id="UP000007803">
    <property type="component" value="Chromosome"/>
</dbReference>
<dbReference type="PANTHER" id="PTHR43833:SF9">
    <property type="entry name" value="POTASSIUM CHANNEL PROTEIN YUGO-RELATED"/>
    <property type="match status" value="1"/>
</dbReference>
<dbReference type="GO" id="GO:0006813">
    <property type="term" value="P:potassium ion transport"/>
    <property type="evidence" value="ECO:0007669"/>
    <property type="project" value="InterPro"/>
</dbReference>
<dbReference type="RefSeq" id="WP_013326381.1">
    <property type="nucleotide sequence ID" value="NC_014506.1"/>
</dbReference>
<dbReference type="GO" id="GO:0005886">
    <property type="term" value="C:plasma membrane"/>
    <property type="evidence" value="ECO:0007669"/>
    <property type="project" value="UniProtKB-SubCell"/>
</dbReference>
<dbReference type="InterPro" id="IPR006037">
    <property type="entry name" value="RCK_C"/>
</dbReference>
<dbReference type="KEGG" id="sua:Saut_0576"/>
<dbReference type="GO" id="GO:0008324">
    <property type="term" value="F:monoatomic cation transmembrane transporter activity"/>
    <property type="evidence" value="ECO:0007669"/>
    <property type="project" value="InterPro"/>
</dbReference>
<protein>
    <submittedName>
        <fullName evidence="4">TrkA-N domain protein</fullName>
    </submittedName>
</protein>
<evidence type="ECO:0000256" key="2">
    <source>
        <dbReference type="SAM" id="Phobius"/>
    </source>
</evidence>
<evidence type="ECO:0000259" key="3">
    <source>
        <dbReference type="PROSITE" id="PS51202"/>
    </source>
</evidence>
<dbReference type="SUPFAM" id="SSF51735">
    <property type="entry name" value="NAD(P)-binding Rossmann-fold domains"/>
    <property type="match status" value="1"/>
</dbReference>